<dbReference type="EMBL" id="JBCITM010000017">
    <property type="protein sequence ID" value="MEN1761554.1"/>
    <property type="molecule type" value="Genomic_DNA"/>
</dbReference>
<dbReference type="RefSeq" id="WP_343186840.1">
    <property type="nucleotide sequence ID" value="NZ_JBCITM010000017.1"/>
</dbReference>
<keyword evidence="1" id="KW-0732">Signal</keyword>
<evidence type="ECO:0000256" key="1">
    <source>
        <dbReference type="ARBA" id="ARBA00022729"/>
    </source>
</evidence>
<accession>A0ABU9VZN7</accession>
<sequence length="318" mass="36288">MNNQPVSKDIKVYWNNPACLNKAVKERLDAKESEWKVNSRGTVLFDYYGLIEEMLMDERLERDLKEGGIGADIVVSTDMQLFHRKDMLLGNLHLFESIQDWFPIRSEFAEMSHPQGYFQPSLLVPVVIIKNDEMLKETGEILGWEDLLDPALAGKVAIASTDKPAGKSVLKGFWYLYGEEGLMKARHNFSVLSNPAAIFDAVDRGEYPLGIVPLLFATGAGKSGHVSQIWPKEGLMVIVAYVAVRTGAGLEAKELLMESLYSEELQHLYSQRGFMIPVHDRVEPKQELKEQKTRFIYPDWEWVEKNDMNVLEQNMIIY</sequence>
<dbReference type="Gene3D" id="3.40.190.10">
    <property type="entry name" value="Periplasmic binding protein-like II"/>
    <property type="match status" value="2"/>
</dbReference>
<dbReference type="SUPFAM" id="SSF53850">
    <property type="entry name" value="Periplasmic binding protein-like II"/>
    <property type="match status" value="1"/>
</dbReference>
<dbReference type="PANTHER" id="PTHR30006">
    <property type="entry name" value="THIAMINE-BINDING PERIPLASMIC PROTEIN-RELATED"/>
    <property type="match status" value="1"/>
</dbReference>
<keyword evidence="3" id="KW-1185">Reference proteome</keyword>
<protein>
    <submittedName>
        <fullName evidence="2">ABC transporter substrate-binding protein</fullName>
    </submittedName>
</protein>
<dbReference type="Pfam" id="PF13343">
    <property type="entry name" value="SBP_bac_6"/>
    <property type="match status" value="1"/>
</dbReference>
<dbReference type="PANTHER" id="PTHR30006:SF2">
    <property type="entry name" value="ABC TRANSPORTER SUBSTRATE-BINDING PROTEIN"/>
    <property type="match status" value="1"/>
</dbReference>
<proteinExistence type="predicted"/>
<dbReference type="Proteomes" id="UP001407405">
    <property type="component" value="Unassembled WGS sequence"/>
</dbReference>
<name>A0ABU9VZN7_9CLOT</name>
<gene>
    <name evidence="2" type="ORF">AAIG11_13780</name>
</gene>
<evidence type="ECO:0000313" key="3">
    <source>
        <dbReference type="Proteomes" id="UP001407405"/>
    </source>
</evidence>
<reference evidence="2 3" key="1">
    <citation type="submission" date="2024-04" db="EMBL/GenBank/DDBJ databases">
        <title>Genome sequencing and metabolic network reconstruction of aminoacids and betaine degradation by Anoxynatronum sibiricum.</title>
        <authorList>
            <person name="Detkova E.N."/>
            <person name="Boltjanskaja Y.V."/>
            <person name="Mardanov A.V."/>
            <person name="Kevbrin V."/>
        </authorList>
    </citation>
    <scope>NUCLEOTIDE SEQUENCE [LARGE SCALE GENOMIC DNA]</scope>
    <source>
        <strain evidence="2 3">Z-7981</strain>
    </source>
</reference>
<comment type="caution">
    <text evidence="2">The sequence shown here is derived from an EMBL/GenBank/DDBJ whole genome shotgun (WGS) entry which is preliminary data.</text>
</comment>
<evidence type="ECO:0000313" key="2">
    <source>
        <dbReference type="EMBL" id="MEN1761554.1"/>
    </source>
</evidence>
<organism evidence="2 3">
    <name type="scientific">Anoxynatronum sibiricum</name>
    <dbReference type="NCBI Taxonomy" id="210623"/>
    <lineage>
        <taxon>Bacteria</taxon>
        <taxon>Bacillati</taxon>
        <taxon>Bacillota</taxon>
        <taxon>Clostridia</taxon>
        <taxon>Eubacteriales</taxon>
        <taxon>Clostridiaceae</taxon>
        <taxon>Anoxynatronum</taxon>
    </lineage>
</organism>